<dbReference type="EMBL" id="CP015243">
    <property type="protein sequence ID" value="ANF58069.1"/>
    <property type="molecule type" value="Genomic_DNA"/>
</dbReference>
<dbReference type="RefSeq" id="WP_064122975.1">
    <property type="nucleotide sequence ID" value="NZ_CP015243.1"/>
</dbReference>
<keyword evidence="2" id="KW-1185">Reference proteome</keyword>
<reference evidence="1 2" key="1">
    <citation type="submission" date="2016-04" db="EMBL/GenBank/DDBJ databases">
        <title>Complete Genome Sequence of Halotalea alkalilenta IHB B 13600.</title>
        <authorList>
            <person name="Swarnkar M.K."/>
            <person name="Sharma A."/>
            <person name="Kaushal K."/>
            <person name="Soni R."/>
            <person name="Rana S."/>
            <person name="Singh A.K."/>
            <person name="Gulati A."/>
        </authorList>
    </citation>
    <scope>NUCLEOTIDE SEQUENCE [LARGE SCALE GENOMIC DNA]</scope>
    <source>
        <strain evidence="1 2">IHB B 13600</strain>
    </source>
</reference>
<dbReference type="AlphaFoldDB" id="A0A172YFM1"/>
<sequence>MPDIDDLRTAYKKKNDILRRHWEDMENLALQLEQGFAEYLGVSGQHLQLGDERIPYVEIGRNEGGEFVSHRNGGLQRDQDKLLVMFRIAVDEAPEAYPKELLLIDITIRKVNEAFLVAFEDGKGAHPTSIQKSVEDEELALVYERISEVLLERLNFDDLA</sequence>
<evidence type="ECO:0000313" key="1">
    <source>
        <dbReference type="EMBL" id="ANF58069.1"/>
    </source>
</evidence>
<proteinExistence type="predicted"/>
<gene>
    <name evidence="1" type="ORF">A5892_11810</name>
</gene>
<dbReference type="Proteomes" id="UP000077875">
    <property type="component" value="Chromosome"/>
</dbReference>
<accession>A0A172YFM1</accession>
<organism evidence="1 2">
    <name type="scientific">Halotalea alkalilenta</name>
    <dbReference type="NCBI Taxonomy" id="376489"/>
    <lineage>
        <taxon>Bacteria</taxon>
        <taxon>Pseudomonadati</taxon>
        <taxon>Pseudomonadota</taxon>
        <taxon>Gammaproteobacteria</taxon>
        <taxon>Oceanospirillales</taxon>
        <taxon>Halomonadaceae</taxon>
        <taxon>Halotalea</taxon>
    </lineage>
</organism>
<protein>
    <submittedName>
        <fullName evidence="1">Uncharacterized protein</fullName>
    </submittedName>
</protein>
<evidence type="ECO:0000313" key="2">
    <source>
        <dbReference type="Proteomes" id="UP000077875"/>
    </source>
</evidence>
<name>A0A172YFM1_9GAMM</name>
<dbReference type="KEGG" id="haa:A5892_11810"/>